<dbReference type="Proteomes" id="UP000189443">
    <property type="component" value="Chromosome"/>
</dbReference>
<dbReference type="CDD" id="cd00090">
    <property type="entry name" value="HTH_ARSR"/>
    <property type="match status" value="1"/>
</dbReference>
<feature type="domain" description="HTH arsR-type" evidence="4">
    <location>
        <begin position="259"/>
        <end position="330"/>
    </location>
</feature>
<dbReference type="PANTHER" id="PTHR43132:SF8">
    <property type="entry name" value="HTH-TYPE TRANSCRIPTIONAL REGULATOR KMTR"/>
    <property type="match status" value="1"/>
</dbReference>
<dbReference type="Pfam" id="PF12840">
    <property type="entry name" value="HTH_20"/>
    <property type="match status" value="1"/>
</dbReference>
<dbReference type="PANTHER" id="PTHR43132">
    <property type="entry name" value="ARSENICAL RESISTANCE OPERON REPRESSOR ARSR-RELATED"/>
    <property type="match status" value="1"/>
</dbReference>
<sequence>MLRIGFGTDDLNRLRVAAGSDFMWEVVLSLHLLQNRHAALVFDPWRRQVREGLARAGLVRATRALMEVTPFASYFPDFLTPGLGSPDPDTGLDAVLSTPRRRLRYELARLYRDRPMPSDARRLAEGGSEVLHRLGAAVRAYHAVAVAPYKTVIDRAVGADLAKRADSALAAGAEGLLGSYQPELLSWRDGRLECGYPFDRDLELNGRPLTLIPSFFCTRQPVALAARELSPVLVYPLPLAPDCLTVGGPGGAPGSGSAERLHRLLGPTRARVLELLGRPMSTSGIAAALHLSPANASRHATVLREAGLVGSSRDGHRVLHRRTVLGEALLNGRWGV</sequence>
<dbReference type="AlphaFoldDB" id="A0A1S6JCV0"/>
<evidence type="ECO:0000256" key="1">
    <source>
        <dbReference type="ARBA" id="ARBA00023015"/>
    </source>
</evidence>
<dbReference type="InterPro" id="IPR051011">
    <property type="entry name" value="Metal_resp_trans_reg"/>
</dbReference>
<dbReference type="KEGG" id="spac:B1H29_24260"/>
<keyword evidence="1" id="KW-0805">Transcription regulation</keyword>
<dbReference type="GO" id="GO:0003677">
    <property type="term" value="F:DNA binding"/>
    <property type="evidence" value="ECO:0007669"/>
    <property type="project" value="UniProtKB-KW"/>
</dbReference>
<reference evidence="5 6" key="1">
    <citation type="submission" date="2017-02" db="EMBL/GenBank/DDBJ databases">
        <title>Streptomyces pactum ACT12 Genome sequencing and assembly.</title>
        <authorList>
            <person name="Xue Q."/>
            <person name="Yan X."/>
            <person name="Jia L."/>
            <person name="Yan H."/>
        </authorList>
    </citation>
    <scope>NUCLEOTIDE SEQUENCE [LARGE SCALE GENOMIC DNA]</scope>
    <source>
        <strain evidence="5 6">ACT12</strain>
    </source>
</reference>
<dbReference type="EMBL" id="CP019724">
    <property type="protein sequence ID" value="AQS69590.1"/>
    <property type="molecule type" value="Genomic_DNA"/>
</dbReference>
<proteinExistence type="predicted"/>
<keyword evidence="6" id="KW-1185">Reference proteome</keyword>
<accession>A0A1S6JCV0</accession>
<dbReference type="InterPro" id="IPR011991">
    <property type="entry name" value="ArsR-like_HTH"/>
</dbReference>
<organism evidence="5 6">
    <name type="scientific">Streptomyces pactum</name>
    <dbReference type="NCBI Taxonomy" id="68249"/>
    <lineage>
        <taxon>Bacteria</taxon>
        <taxon>Bacillati</taxon>
        <taxon>Actinomycetota</taxon>
        <taxon>Actinomycetes</taxon>
        <taxon>Kitasatosporales</taxon>
        <taxon>Streptomycetaceae</taxon>
        <taxon>Streptomyces</taxon>
    </lineage>
</organism>
<evidence type="ECO:0000259" key="4">
    <source>
        <dbReference type="SMART" id="SM00418"/>
    </source>
</evidence>
<dbReference type="InterPro" id="IPR036388">
    <property type="entry name" value="WH-like_DNA-bd_sf"/>
</dbReference>
<protein>
    <submittedName>
        <fullName evidence="5">Transcriptional regulator</fullName>
    </submittedName>
</protein>
<evidence type="ECO:0000313" key="5">
    <source>
        <dbReference type="EMBL" id="AQS69590.1"/>
    </source>
</evidence>
<dbReference type="InterPro" id="IPR001845">
    <property type="entry name" value="HTH_ArsR_DNA-bd_dom"/>
</dbReference>
<dbReference type="InterPro" id="IPR036390">
    <property type="entry name" value="WH_DNA-bd_sf"/>
</dbReference>
<evidence type="ECO:0000256" key="3">
    <source>
        <dbReference type="ARBA" id="ARBA00023163"/>
    </source>
</evidence>
<evidence type="ECO:0000313" key="6">
    <source>
        <dbReference type="Proteomes" id="UP000189443"/>
    </source>
</evidence>
<keyword evidence="3" id="KW-0804">Transcription</keyword>
<dbReference type="OrthoDB" id="3808065at2"/>
<dbReference type="GO" id="GO:0003700">
    <property type="term" value="F:DNA-binding transcription factor activity"/>
    <property type="evidence" value="ECO:0007669"/>
    <property type="project" value="InterPro"/>
</dbReference>
<dbReference type="Gene3D" id="1.10.10.10">
    <property type="entry name" value="Winged helix-like DNA-binding domain superfamily/Winged helix DNA-binding domain"/>
    <property type="match status" value="1"/>
</dbReference>
<gene>
    <name evidence="5" type="ORF">B1H29_24260</name>
</gene>
<keyword evidence="2" id="KW-0238">DNA-binding</keyword>
<dbReference type="SUPFAM" id="SSF46785">
    <property type="entry name" value="Winged helix' DNA-binding domain"/>
    <property type="match status" value="1"/>
</dbReference>
<name>A0A1S6JCV0_9ACTN</name>
<dbReference type="SMART" id="SM00418">
    <property type="entry name" value="HTH_ARSR"/>
    <property type="match status" value="1"/>
</dbReference>
<evidence type="ECO:0000256" key="2">
    <source>
        <dbReference type="ARBA" id="ARBA00023125"/>
    </source>
</evidence>
<dbReference type="RefSeq" id="WP_055416931.1">
    <property type="nucleotide sequence ID" value="NZ_CP019724.1"/>
</dbReference>